<dbReference type="GO" id="GO:0046854">
    <property type="term" value="P:phosphatidylinositol phosphate biosynthetic process"/>
    <property type="evidence" value="ECO:0007669"/>
    <property type="project" value="InterPro"/>
</dbReference>
<evidence type="ECO:0000256" key="3">
    <source>
        <dbReference type="SAM" id="SignalP"/>
    </source>
</evidence>
<dbReference type="GO" id="GO:0048015">
    <property type="term" value="P:phosphatidylinositol-mediated signaling"/>
    <property type="evidence" value="ECO:0007669"/>
    <property type="project" value="TreeGrafter"/>
</dbReference>
<dbReference type="InterPro" id="IPR015433">
    <property type="entry name" value="PI3/4_kinase"/>
</dbReference>
<dbReference type="EMBL" id="CAJJDP010000098">
    <property type="protein sequence ID" value="CAD8191279.1"/>
    <property type="molecule type" value="Genomic_DNA"/>
</dbReference>
<gene>
    <name evidence="5" type="ORF">POCTA_138.1.T0990124</name>
</gene>
<comment type="similarity">
    <text evidence="1">Belongs to the PI3/PI4-kinase family. Type III PI4K subfamily.</text>
</comment>
<dbReference type="PANTHER" id="PTHR10048:SF15">
    <property type="entry name" value="PHOSPHATIDYLINOSITOL 4-KINASE ALPHA"/>
    <property type="match status" value="1"/>
</dbReference>
<evidence type="ECO:0000256" key="1">
    <source>
        <dbReference type="ARBA" id="ARBA00006209"/>
    </source>
</evidence>
<dbReference type="PROSITE" id="PS50290">
    <property type="entry name" value="PI3_4_KINASE_3"/>
    <property type="match status" value="1"/>
</dbReference>
<sequence length="534" mass="62501">MIIVSSYLLTVIAILQKIGGEYGFIHIIQNHKEHGFQIDFIFQESEQFSISGQLRHQMSKPEKKEIIANKLREIALTQGIYMTTNPRQRMDKMEILISDKGDLIHIDFEFLFDISPGGNLNIESATFKLTKEMSQIMGKEAFNYQVDLIVRAILAMRHYYEHFYFLITLMTNSCLGYFMKNLMKNFIERFHLKKMIWLAAKHMQSIIEDGNDKITTRWYDNIQYYQNGISKQYQIIRMEYLDDIKQYIVQIQFILFQNGSMITGNLFELVWGSVELALNILLYSRLKLPQKVMSHGLLRMSLVRECNYNFGVDTKIVRYVVASLLTPNIVTHFRKSNNSYHFIYGCFICFDALIVADILPMTDTIYAMILILRLFHLLETILKFIKAALSIKIHVKKAVKVQYNLLNQLNTTNSNIIISKKLEVSPPNSSQTTNASSLNEFESTQKSKRRPQFPNVYQIKVQTSKTTKINILIDEPDKFDLLFDQQLNMDRRMNLQIKLNLCAQVYQNLKKHYPCEWLLSQIAQYQAELLLLDQ</sequence>
<dbReference type="GO" id="GO:0005886">
    <property type="term" value="C:plasma membrane"/>
    <property type="evidence" value="ECO:0007669"/>
    <property type="project" value="TreeGrafter"/>
</dbReference>
<name>A0A8S1WSU2_PAROT</name>
<feature type="compositionally biased region" description="Polar residues" evidence="2">
    <location>
        <begin position="426"/>
        <end position="444"/>
    </location>
</feature>
<dbReference type="PANTHER" id="PTHR10048">
    <property type="entry name" value="PHOSPHATIDYLINOSITOL KINASE"/>
    <property type="match status" value="1"/>
</dbReference>
<dbReference type="GO" id="GO:0005737">
    <property type="term" value="C:cytoplasm"/>
    <property type="evidence" value="ECO:0007669"/>
    <property type="project" value="TreeGrafter"/>
</dbReference>
<evidence type="ECO:0000259" key="4">
    <source>
        <dbReference type="PROSITE" id="PS50290"/>
    </source>
</evidence>
<keyword evidence="6" id="KW-1185">Reference proteome</keyword>
<accession>A0A8S1WSU2</accession>
<dbReference type="InterPro" id="IPR000403">
    <property type="entry name" value="PI3/4_kinase_cat_dom"/>
</dbReference>
<dbReference type="GO" id="GO:0004430">
    <property type="term" value="F:1-phosphatidylinositol 4-kinase activity"/>
    <property type="evidence" value="ECO:0007669"/>
    <property type="project" value="TreeGrafter"/>
</dbReference>
<evidence type="ECO:0000313" key="6">
    <source>
        <dbReference type="Proteomes" id="UP000683925"/>
    </source>
</evidence>
<reference evidence="5" key="1">
    <citation type="submission" date="2021-01" db="EMBL/GenBank/DDBJ databases">
        <authorList>
            <consortium name="Genoscope - CEA"/>
            <person name="William W."/>
        </authorList>
    </citation>
    <scope>NUCLEOTIDE SEQUENCE</scope>
</reference>
<dbReference type="OrthoDB" id="290439at2759"/>
<feature type="domain" description="PI3K/PI4K catalytic" evidence="4">
    <location>
        <begin position="1"/>
        <end position="215"/>
    </location>
</feature>
<dbReference type="AlphaFoldDB" id="A0A8S1WSU2"/>
<feature type="region of interest" description="Disordered" evidence="2">
    <location>
        <begin position="424"/>
        <end position="450"/>
    </location>
</feature>
<evidence type="ECO:0000313" key="5">
    <source>
        <dbReference type="EMBL" id="CAD8191279.1"/>
    </source>
</evidence>
<comment type="caution">
    <text evidence="5">The sequence shown here is derived from an EMBL/GenBank/DDBJ whole genome shotgun (WGS) entry which is preliminary data.</text>
</comment>
<evidence type="ECO:0000256" key="2">
    <source>
        <dbReference type="SAM" id="MobiDB-lite"/>
    </source>
</evidence>
<proteinExistence type="inferred from homology"/>
<feature type="chain" id="PRO_5035821081" description="PI3K/PI4K catalytic domain-containing protein" evidence="3">
    <location>
        <begin position="21"/>
        <end position="534"/>
    </location>
</feature>
<protein>
    <recommendedName>
        <fullName evidence="4">PI3K/PI4K catalytic domain-containing protein</fullName>
    </recommendedName>
</protein>
<keyword evidence="3" id="KW-0732">Signal</keyword>
<feature type="signal peptide" evidence="3">
    <location>
        <begin position="1"/>
        <end position="20"/>
    </location>
</feature>
<organism evidence="5 6">
    <name type="scientific">Paramecium octaurelia</name>
    <dbReference type="NCBI Taxonomy" id="43137"/>
    <lineage>
        <taxon>Eukaryota</taxon>
        <taxon>Sar</taxon>
        <taxon>Alveolata</taxon>
        <taxon>Ciliophora</taxon>
        <taxon>Intramacronucleata</taxon>
        <taxon>Oligohymenophorea</taxon>
        <taxon>Peniculida</taxon>
        <taxon>Parameciidae</taxon>
        <taxon>Paramecium</taxon>
    </lineage>
</organism>
<dbReference type="Proteomes" id="UP000683925">
    <property type="component" value="Unassembled WGS sequence"/>
</dbReference>